<protein>
    <submittedName>
        <fullName evidence="2">Uncharacterized protein</fullName>
    </submittedName>
</protein>
<gene>
    <name evidence="2" type="ORF">T11_488</name>
</gene>
<evidence type="ECO:0000256" key="1">
    <source>
        <dbReference type="SAM" id="Phobius"/>
    </source>
</evidence>
<feature type="transmembrane region" description="Helical" evidence="1">
    <location>
        <begin position="15"/>
        <end position="33"/>
    </location>
</feature>
<dbReference type="EMBL" id="JYDP01000079">
    <property type="protein sequence ID" value="KRZ08950.1"/>
    <property type="molecule type" value="Genomic_DNA"/>
</dbReference>
<comment type="caution">
    <text evidence="2">The sequence shown here is derived from an EMBL/GenBank/DDBJ whole genome shotgun (WGS) entry which is preliminary data.</text>
</comment>
<dbReference type="Proteomes" id="UP000055024">
    <property type="component" value="Unassembled WGS sequence"/>
</dbReference>
<keyword evidence="1" id="KW-1133">Transmembrane helix</keyword>
<name>A0A0V1HEQ3_9BILA</name>
<dbReference type="AlphaFoldDB" id="A0A0V1HEQ3"/>
<reference evidence="2 3" key="1">
    <citation type="submission" date="2015-01" db="EMBL/GenBank/DDBJ databases">
        <title>Evolution of Trichinella species and genotypes.</title>
        <authorList>
            <person name="Korhonen P.K."/>
            <person name="Edoardo P."/>
            <person name="Giuseppe L.R."/>
            <person name="Gasser R.B."/>
        </authorList>
    </citation>
    <scope>NUCLEOTIDE SEQUENCE [LARGE SCALE GENOMIC DNA]</scope>
    <source>
        <strain evidence="2">ISS1029</strain>
    </source>
</reference>
<accession>A0A0V1HEQ3</accession>
<evidence type="ECO:0000313" key="3">
    <source>
        <dbReference type="Proteomes" id="UP000055024"/>
    </source>
</evidence>
<feature type="transmembrane region" description="Helical" evidence="1">
    <location>
        <begin position="40"/>
        <end position="62"/>
    </location>
</feature>
<evidence type="ECO:0000313" key="2">
    <source>
        <dbReference type="EMBL" id="KRZ08950.1"/>
    </source>
</evidence>
<keyword evidence="1" id="KW-0812">Transmembrane</keyword>
<proteinExistence type="predicted"/>
<keyword evidence="1" id="KW-0472">Membrane</keyword>
<organism evidence="2 3">
    <name type="scientific">Trichinella zimbabwensis</name>
    <dbReference type="NCBI Taxonomy" id="268475"/>
    <lineage>
        <taxon>Eukaryota</taxon>
        <taxon>Metazoa</taxon>
        <taxon>Ecdysozoa</taxon>
        <taxon>Nematoda</taxon>
        <taxon>Enoplea</taxon>
        <taxon>Dorylaimia</taxon>
        <taxon>Trichinellida</taxon>
        <taxon>Trichinellidae</taxon>
        <taxon>Trichinella</taxon>
    </lineage>
</organism>
<keyword evidence="3" id="KW-1185">Reference proteome</keyword>
<sequence length="89" mass="9940">MIHLGYASEVNEVNFLPFSNPPFALPFLIIIFFTHSKNTLHLIGLTSSSLLSPSLLAGYNWVRRADESPKCRVFFIQSDVLAILNTSLS</sequence>